<accession>A0ABV9EH00</accession>
<feature type="domain" description="DUF4365" evidence="1">
    <location>
        <begin position="31"/>
        <end position="176"/>
    </location>
</feature>
<name>A0ABV9EH00_9ACTN</name>
<organism evidence="2 3">
    <name type="scientific">Sphaerisporangium corydalis</name>
    <dbReference type="NCBI Taxonomy" id="1441875"/>
    <lineage>
        <taxon>Bacteria</taxon>
        <taxon>Bacillati</taxon>
        <taxon>Actinomycetota</taxon>
        <taxon>Actinomycetes</taxon>
        <taxon>Streptosporangiales</taxon>
        <taxon>Streptosporangiaceae</taxon>
        <taxon>Sphaerisporangium</taxon>
    </lineage>
</organism>
<proteinExistence type="predicted"/>
<evidence type="ECO:0000313" key="3">
    <source>
        <dbReference type="Proteomes" id="UP001595891"/>
    </source>
</evidence>
<dbReference type="InterPro" id="IPR025375">
    <property type="entry name" value="DUF4365"/>
</dbReference>
<comment type="caution">
    <text evidence="2">The sequence shown here is derived from an EMBL/GenBank/DDBJ whole genome shotgun (WGS) entry which is preliminary data.</text>
</comment>
<dbReference type="Proteomes" id="UP001595891">
    <property type="component" value="Unassembled WGS sequence"/>
</dbReference>
<reference evidence="3" key="1">
    <citation type="journal article" date="2019" name="Int. J. Syst. Evol. Microbiol.">
        <title>The Global Catalogue of Microorganisms (GCM) 10K type strain sequencing project: providing services to taxonomists for standard genome sequencing and annotation.</title>
        <authorList>
            <consortium name="The Broad Institute Genomics Platform"/>
            <consortium name="The Broad Institute Genome Sequencing Center for Infectious Disease"/>
            <person name="Wu L."/>
            <person name="Ma J."/>
        </authorList>
    </citation>
    <scope>NUCLEOTIDE SEQUENCE [LARGE SCALE GENOMIC DNA]</scope>
    <source>
        <strain evidence="3">CCUG 49560</strain>
    </source>
</reference>
<keyword evidence="3" id="KW-1185">Reference proteome</keyword>
<dbReference type="RefSeq" id="WP_262845767.1">
    <property type="nucleotide sequence ID" value="NZ_JANZYP010000041.1"/>
</dbReference>
<evidence type="ECO:0000313" key="2">
    <source>
        <dbReference type="EMBL" id="MFC4588855.1"/>
    </source>
</evidence>
<gene>
    <name evidence="2" type="ORF">ACFO8L_22385</name>
</gene>
<dbReference type="Pfam" id="PF14280">
    <property type="entry name" value="DUF4365"/>
    <property type="match status" value="1"/>
</dbReference>
<dbReference type="EMBL" id="JBHSFN010000013">
    <property type="protein sequence ID" value="MFC4588855.1"/>
    <property type="molecule type" value="Genomic_DNA"/>
</dbReference>
<protein>
    <submittedName>
        <fullName evidence="2">DUF4365 domain-containing protein</fullName>
    </submittedName>
</protein>
<evidence type="ECO:0000259" key="1">
    <source>
        <dbReference type="Pfam" id="PF14280"/>
    </source>
</evidence>
<sequence>MSEPQVRSSPTQSALRGYPNRYTHMMEQLQLSYVRAIAASAGCIVSTPDIDDGIDLTLMHKVDIHQGDKVARLEVQLKATSEQNEESKYVTATMRRDRWEYYRTPDCTINKIVVIMSMPKNQDEWTLAEHTGLSVKYCAYWVNLYRVEDSTADRPTIRAFKSNIFNDLALCEMMERIGQGGRP</sequence>